<dbReference type="GO" id="GO:0006355">
    <property type="term" value="P:regulation of DNA-templated transcription"/>
    <property type="evidence" value="ECO:0000318"/>
    <property type="project" value="GO_Central"/>
</dbReference>
<organism evidence="7 8">
    <name type="scientific">Thalassiosira pseudonana</name>
    <name type="common">Marine diatom</name>
    <name type="synonym">Cyclotella nana</name>
    <dbReference type="NCBI Taxonomy" id="35128"/>
    <lineage>
        <taxon>Eukaryota</taxon>
        <taxon>Sar</taxon>
        <taxon>Stramenopiles</taxon>
        <taxon>Ochrophyta</taxon>
        <taxon>Bacillariophyta</taxon>
        <taxon>Coscinodiscophyceae</taxon>
        <taxon>Thalassiosirophycidae</taxon>
        <taxon>Thalassiosirales</taxon>
        <taxon>Thalassiosiraceae</taxon>
        <taxon>Thalassiosira</taxon>
    </lineage>
</organism>
<dbReference type="NCBIfam" id="TIGR02937">
    <property type="entry name" value="sigma70-ECF"/>
    <property type="match status" value="1"/>
</dbReference>
<accession>B8C5F0</accession>
<keyword evidence="2" id="KW-0805">Transcription regulation</keyword>
<evidence type="ECO:0000256" key="2">
    <source>
        <dbReference type="ARBA" id="ARBA00023015"/>
    </source>
</evidence>
<keyword evidence="8" id="KW-1185">Reference proteome</keyword>
<dbReference type="RefSeq" id="XP_002290998.1">
    <property type="nucleotide sequence ID" value="XM_002290962.1"/>
</dbReference>
<dbReference type="eggNOG" id="ENOG502SJXU">
    <property type="taxonomic scope" value="Eukaryota"/>
</dbReference>
<comment type="similarity">
    <text evidence="1">Belongs to the sigma-70 factor family.</text>
</comment>
<feature type="domain" description="RNA polymerase sigma-70 region 2" evidence="6">
    <location>
        <begin position="89"/>
        <end position="161"/>
    </location>
</feature>
<reference evidence="7 8" key="1">
    <citation type="journal article" date="2004" name="Science">
        <title>The genome of the diatom Thalassiosira pseudonana: ecology, evolution, and metabolism.</title>
        <authorList>
            <person name="Armbrust E.V."/>
            <person name="Berges J.A."/>
            <person name="Bowler C."/>
            <person name="Green B.R."/>
            <person name="Martinez D."/>
            <person name="Putnam N.H."/>
            <person name="Zhou S."/>
            <person name="Allen A.E."/>
            <person name="Apt K.E."/>
            <person name="Bechner M."/>
            <person name="Brzezinski M.A."/>
            <person name="Chaal B.K."/>
            <person name="Chiovitti A."/>
            <person name="Davis A.K."/>
            <person name="Demarest M.S."/>
            <person name="Detter J.C."/>
            <person name="Glavina T."/>
            <person name="Goodstein D."/>
            <person name="Hadi M.Z."/>
            <person name="Hellsten U."/>
            <person name="Hildebrand M."/>
            <person name="Jenkins B.D."/>
            <person name="Jurka J."/>
            <person name="Kapitonov V.V."/>
            <person name="Kroger N."/>
            <person name="Lau W.W."/>
            <person name="Lane T.W."/>
            <person name="Larimer F.W."/>
            <person name="Lippmeier J.C."/>
            <person name="Lucas S."/>
            <person name="Medina M."/>
            <person name="Montsant A."/>
            <person name="Obornik M."/>
            <person name="Parker M.S."/>
            <person name="Palenik B."/>
            <person name="Pazour G.J."/>
            <person name="Richardson P.M."/>
            <person name="Rynearson T.A."/>
            <person name="Saito M.A."/>
            <person name="Schwartz D.C."/>
            <person name="Thamatrakoln K."/>
            <person name="Valentin K."/>
            <person name="Vardi A."/>
            <person name="Wilkerson F.P."/>
            <person name="Rokhsar D.S."/>
        </authorList>
    </citation>
    <scope>NUCLEOTIDE SEQUENCE [LARGE SCALE GENOMIC DNA]</scope>
    <source>
        <strain evidence="7 8">CCMP1335</strain>
    </source>
</reference>
<dbReference type="GO" id="GO:0016987">
    <property type="term" value="F:sigma factor activity"/>
    <property type="evidence" value="ECO:0000318"/>
    <property type="project" value="GO_Central"/>
</dbReference>
<sequence>MYKKSAAVPDSLVDYAHEIHAVSRVSPKEEKELGAKTQEAMRLQKMYEDLQSKHGREPTDDEWCAAAGKINMEALEQVLEEGIEAKNQLVASNLRMVQRVVNLYIRNGLGSEYNAGDLMQDGTMALIRAAEKYEPERGFRFSTYAMYWIRSAVKRSQTMQSRIVNVPQRIHETYKRVTKTEARLRKELGRDPTKVELSAACDITVVQLDRCRRAMQQAAFSLDAEVQNTYKPNNSNSRKDTMYDLVASKVDETEYEKTQRLLMKEHLISTLRRYLSPHEVDLLLLRYGLMDERALPKGMSGPLTIAEVSKLVGLKPDKVRRIIINSQKQLRHLMKEWEDFECESV</sequence>
<dbReference type="GO" id="GO:0000976">
    <property type="term" value="F:transcription cis-regulatory region binding"/>
    <property type="evidence" value="ECO:0000318"/>
    <property type="project" value="GO_Central"/>
</dbReference>
<evidence type="ECO:0000256" key="3">
    <source>
        <dbReference type="ARBA" id="ARBA00023082"/>
    </source>
</evidence>
<evidence type="ECO:0000256" key="4">
    <source>
        <dbReference type="ARBA" id="ARBA00023125"/>
    </source>
</evidence>
<dbReference type="HOGENOM" id="CLU_014793_3_4_1"/>
<dbReference type="InterPro" id="IPR014284">
    <property type="entry name" value="RNA_pol_sigma-70_dom"/>
</dbReference>
<proteinExistence type="inferred from homology"/>
<keyword evidence="3" id="KW-0731">Sigma factor</keyword>
<evidence type="ECO:0000259" key="6">
    <source>
        <dbReference type="Pfam" id="PF04542"/>
    </source>
</evidence>
<dbReference type="GO" id="GO:1903865">
    <property type="term" value="C:sigma factor antagonist complex"/>
    <property type="evidence" value="ECO:0000318"/>
    <property type="project" value="GO_Central"/>
</dbReference>
<dbReference type="EMBL" id="CM000643">
    <property type="protein sequence ID" value="EED91105.1"/>
    <property type="molecule type" value="Genomic_DNA"/>
</dbReference>
<dbReference type="Gene3D" id="1.10.10.10">
    <property type="entry name" value="Winged helix-like DNA-binding domain superfamily/Winged helix DNA-binding domain"/>
    <property type="match status" value="2"/>
</dbReference>
<reference evidence="7 8" key="2">
    <citation type="journal article" date="2008" name="Nature">
        <title>The Phaeodactylum genome reveals the evolutionary history of diatom genomes.</title>
        <authorList>
            <person name="Bowler C."/>
            <person name="Allen A.E."/>
            <person name="Badger J.H."/>
            <person name="Grimwood J."/>
            <person name="Jabbari K."/>
            <person name="Kuo A."/>
            <person name="Maheswari U."/>
            <person name="Martens C."/>
            <person name="Maumus F."/>
            <person name="Otillar R.P."/>
            <person name="Rayko E."/>
            <person name="Salamov A."/>
            <person name="Vandepoele K."/>
            <person name="Beszteri B."/>
            <person name="Gruber A."/>
            <person name="Heijde M."/>
            <person name="Katinka M."/>
            <person name="Mock T."/>
            <person name="Valentin K."/>
            <person name="Verret F."/>
            <person name="Berges J.A."/>
            <person name="Brownlee C."/>
            <person name="Cadoret J.P."/>
            <person name="Chiovitti A."/>
            <person name="Choi C.J."/>
            <person name="Coesel S."/>
            <person name="De Martino A."/>
            <person name="Detter J.C."/>
            <person name="Durkin C."/>
            <person name="Falciatore A."/>
            <person name="Fournet J."/>
            <person name="Haruta M."/>
            <person name="Huysman M.J."/>
            <person name="Jenkins B.D."/>
            <person name="Jiroutova K."/>
            <person name="Jorgensen R.E."/>
            <person name="Joubert Y."/>
            <person name="Kaplan A."/>
            <person name="Kroger N."/>
            <person name="Kroth P.G."/>
            <person name="La Roche J."/>
            <person name="Lindquist E."/>
            <person name="Lommer M."/>
            <person name="Martin-Jezequel V."/>
            <person name="Lopez P.J."/>
            <person name="Lucas S."/>
            <person name="Mangogna M."/>
            <person name="McGinnis K."/>
            <person name="Medlin L.K."/>
            <person name="Montsant A."/>
            <person name="Oudot-Le Secq M.P."/>
            <person name="Napoli C."/>
            <person name="Obornik M."/>
            <person name="Parker M.S."/>
            <person name="Petit J.L."/>
            <person name="Porcel B.M."/>
            <person name="Poulsen N."/>
            <person name="Robison M."/>
            <person name="Rychlewski L."/>
            <person name="Rynearson T.A."/>
            <person name="Schmutz J."/>
            <person name="Shapiro H."/>
            <person name="Siaut M."/>
            <person name="Stanley M."/>
            <person name="Sussman M.R."/>
            <person name="Taylor A.R."/>
            <person name="Vardi A."/>
            <person name="von Dassow P."/>
            <person name="Vyverman W."/>
            <person name="Willis A."/>
            <person name="Wyrwicz L.S."/>
            <person name="Rokhsar D.S."/>
            <person name="Weissenbach J."/>
            <person name="Armbrust E.V."/>
            <person name="Green B.R."/>
            <person name="Van de Peer Y."/>
            <person name="Grigoriev I.V."/>
        </authorList>
    </citation>
    <scope>NUCLEOTIDE SEQUENCE [LARGE SCALE GENOMIC DNA]</scope>
    <source>
        <strain evidence="7 8">CCMP1335</strain>
    </source>
</reference>
<dbReference type="AlphaFoldDB" id="B8C5F0"/>
<keyword evidence="4" id="KW-0238">DNA-binding</keyword>
<dbReference type="STRING" id="35128.B8C5F0"/>
<dbReference type="GeneID" id="7448581"/>
<dbReference type="KEGG" id="tps:THAPSDRAFT_40966"/>
<dbReference type="PRINTS" id="PR00046">
    <property type="entry name" value="SIGMA70FCT"/>
</dbReference>
<dbReference type="PaxDb" id="35128-Thaps40966"/>
<dbReference type="GO" id="GO:0006352">
    <property type="term" value="P:DNA-templated transcription initiation"/>
    <property type="evidence" value="ECO:0007669"/>
    <property type="project" value="InterPro"/>
</dbReference>
<dbReference type="PANTHER" id="PTHR30603:SF47">
    <property type="entry name" value="RNA POLYMERASE SIGMA FACTOR SIGD, CHLOROPLASTIC"/>
    <property type="match status" value="1"/>
</dbReference>
<dbReference type="InterPro" id="IPR000943">
    <property type="entry name" value="RNA_pol_sigma70"/>
</dbReference>
<dbReference type="SUPFAM" id="SSF88946">
    <property type="entry name" value="Sigma2 domain of RNA polymerase sigma factors"/>
    <property type="match status" value="1"/>
</dbReference>
<dbReference type="PANTHER" id="PTHR30603">
    <property type="entry name" value="RNA POLYMERASE SIGMA FACTOR RPO"/>
    <property type="match status" value="1"/>
</dbReference>
<dbReference type="InterPro" id="IPR013324">
    <property type="entry name" value="RNA_pol_sigma_r3/r4-like"/>
</dbReference>
<name>B8C5F0_THAPS</name>
<dbReference type="InterPro" id="IPR013325">
    <property type="entry name" value="RNA_pol_sigma_r2"/>
</dbReference>
<dbReference type="InterPro" id="IPR050239">
    <property type="entry name" value="Sigma-70_RNA_pol_init_factors"/>
</dbReference>
<keyword evidence="5" id="KW-0804">Transcription</keyword>
<dbReference type="Pfam" id="PF04542">
    <property type="entry name" value="Sigma70_r2"/>
    <property type="match status" value="1"/>
</dbReference>
<gene>
    <name evidence="7" type="ORF">THAPSDRAFT_40966</name>
</gene>
<protein>
    <recommendedName>
        <fullName evidence="6">RNA polymerase sigma-70 region 2 domain-containing protein</fullName>
    </recommendedName>
</protein>
<dbReference type="SUPFAM" id="SSF88659">
    <property type="entry name" value="Sigma3 and sigma4 domains of RNA polymerase sigma factors"/>
    <property type="match status" value="2"/>
</dbReference>
<dbReference type="InterPro" id="IPR007627">
    <property type="entry name" value="RNA_pol_sigma70_r2"/>
</dbReference>
<dbReference type="Gene3D" id="1.20.120.1810">
    <property type="match status" value="1"/>
</dbReference>
<dbReference type="GO" id="GO:0003899">
    <property type="term" value="F:DNA-directed RNA polymerase activity"/>
    <property type="evidence" value="ECO:0000318"/>
    <property type="project" value="GO_Central"/>
</dbReference>
<evidence type="ECO:0000313" key="7">
    <source>
        <dbReference type="EMBL" id="EED91105.1"/>
    </source>
</evidence>
<evidence type="ECO:0000256" key="1">
    <source>
        <dbReference type="ARBA" id="ARBA00007788"/>
    </source>
</evidence>
<evidence type="ECO:0000256" key="5">
    <source>
        <dbReference type="ARBA" id="ARBA00023163"/>
    </source>
</evidence>
<dbReference type="InParanoid" id="B8C5F0"/>
<dbReference type="Proteomes" id="UP000001449">
    <property type="component" value="Chromosome 6"/>
</dbReference>
<dbReference type="InterPro" id="IPR036388">
    <property type="entry name" value="WH-like_DNA-bd_sf"/>
</dbReference>
<evidence type="ECO:0000313" key="8">
    <source>
        <dbReference type="Proteomes" id="UP000001449"/>
    </source>
</evidence>